<evidence type="ECO:0000256" key="1">
    <source>
        <dbReference type="SAM" id="Phobius"/>
    </source>
</evidence>
<dbReference type="PANTHER" id="PTHR37305">
    <property type="entry name" value="INTEGRAL MEMBRANE PROTEIN-RELATED"/>
    <property type="match status" value="1"/>
</dbReference>
<feature type="transmembrane region" description="Helical" evidence="1">
    <location>
        <begin position="196"/>
        <end position="215"/>
    </location>
</feature>
<dbReference type="EMBL" id="QFNY01000049">
    <property type="protein sequence ID" value="PZP01946.1"/>
    <property type="molecule type" value="Genomic_DNA"/>
</dbReference>
<dbReference type="Proteomes" id="UP000249451">
    <property type="component" value="Unassembled WGS sequence"/>
</dbReference>
<sequence>MNLIKSEWLKLSTTKAVWWTSGLILFFSVGFAALNGVGAGLIYQSATEGDGPADVAGVVDAKNALDATGALGGMLVFGMMIIIIQAVLNVTNEYANGTAKNTLLATPKRFPVPFVKVLVYGVLAMVLTFISAVLSVWTSKFAASRIITDNDTILDSAGFGAEDLWTAIGRLVLYALLSVVISTGVGYLLRSTAASIAALLLWKLVVEGAVVPLVPKIRDWLPPYMPFNNVDMAAMLSDTPDAPWGQVGSILYFAAFCVVFFIAGLIALQKRDA</sequence>
<keyword evidence="1" id="KW-0812">Transmembrane</keyword>
<dbReference type="GO" id="GO:0140359">
    <property type="term" value="F:ABC-type transporter activity"/>
    <property type="evidence" value="ECO:0007669"/>
    <property type="project" value="InterPro"/>
</dbReference>
<dbReference type="GO" id="GO:0005886">
    <property type="term" value="C:plasma membrane"/>
    <property type="evidence" value="ECO:0007669"/>
    <property type="project" value="UniProtKB-SubCell"/>
</dbReference>
<feature type="transmembrane region" description="Helical" evidence="1">
    <location>
        <begin position="171"/>
        <end position="189"/>
    </location>
</feature>
<accession>A0A2W5D3T0</accession>
<feature type="transmembrane region" description="Helical" evidence="1">
    <location>
        <begin position="117"/>
        <end position="137"/>
    </location>
</feature>
<evidence type="ECO:0000313" key="3">
    <source>
        <dbReference type="Proteomes" id="UP000249451"/>
    </source>
</evidence>
<proteinExistence type="predicted"/>
<feature type="transmembrane region" description="Helical" evidence="1">
    <location>
        <begin position="70"/>
        <end position="90"/>
    </location>
</feature>
<protein>
    <submittedName>
        <fullName evidence="2">ABC transporter permease</fullName>
    </submittedName>
</protein>
<feature type="transmembrane region" description="Helical" evidence="1">
    <location>
        <begin position="250"/>
        <end position="268"/>
    </location>
</feature>
<gene>
    <name evidence="2" type="ORF">DI609_03185</name>
</gene>
<keyword evidence="1" id="KW-1133">Transmembrane helix</keyword>
<feature type="transmembrane region" description="Helical" evidence="1">
    <location>
        <begin position="16"/>
        <end position="43"/>
    </location>
</feature>
<evidence type="ECO:0000313" key="2">
    <source>
        <dbReference type="EMBL" id="PZP01946.1"/>
    </source>
</evidence>
<name>A0A2W5D3T0_9CORY</name>
<dbReference type="PANTHER" id="PTHR37305:SF1">
    <property type="entry name" value="MEMBRANE PROTEIN"/>
    <property type="match status" value="1"/>
</dbReference>
<dbReference type="AlphaFoldDB" id="A0A2W5D3T0"/>
<organism evidence="2 3">
    <name type="scientific">Corynebacterium urealyticum</name>
    <dbReference type="NCBI Taxonomy" id="43771"/>
    <lineage>
        <taxon>Bacteria</taxon>
        <taxon>Bacillati</taxon>
        <taxon>Actinomycetota</taxon>
        <taxon>Actinomycetes</taxon>
        <taxon>Mycobacteriales</taxon>
        <taxon>Corynebacteriaceae</taxon>
        <taxon>Corynebacterium</taxon>
    </lineage>
</organism>
<reference evidence="2 3" key="1">
    <citation type="submission" date="2017-11" db="EMBL/GenBank/DDBJ databases">
        <title>Infants hospitalized years apart are colonized by the same room-sourced microbial strains.</title>
        <authorList>
            <person name="Brooks B."/>
            <person name="Olm M.R."/>
            <person name="Firek B.A."/>
            <person name="Baker R."/>
            <person name="Thomas B.C."/>
            <person name="Morowitz M.J."/>
            <person name="Banfield J.F."/>
        </authorList>
    </citation>
    <scope>NUCLEOTIDE SEQUENCE [LARGE SCALE GENOMIC DNA]</scope>
    <source>
        <strain evidence="2">S2_012_000_R3_87</strain>
    </source>
</reference>
<comment type="caution">
    <text evidence="2">The sequence shown here is derived from an EMBL/GenBank/DDBJ whole genome shotgun (WGS) entry which is preliminary data.</text>
</comment>
<keyword evidence="1" id="KW-0472">Membrane</keyword>